<evidence type="ECO:0000256" key="1">
    <source>
        <dbReference type="SAM" id="MobiDB-lite"/>
    </source>
</evidence>
<accession>A0AA35K8I1</accession>
<sequence length="61" mass="7157">MSAFLPTTSGELSAYVQEEERQRGAMNASEEEEPEWEHKRENWERIAISTGARLEWSLKHH</sequence>
<feature type="region of interest" description="Disordered" evidence="1">
    <location>
        <begin position="1"/>
        <end position="39"/>
    </location>
</feature>
<evidence type="ECO:0000313" key="2">
    <source>
        <dbReference type="EMBL" id="CAI5772767.1"/>
    </source>
</evidence>
<evidence type="ECO:0000313" key="3">
    <source>
        <dbReference type="Proteomes" id="UP001178461"/>
    </source>
</evidence>
<dbReference type="AlphaFoldDB" id="A0AA35K8I1"/>
<dbReference type="Proteomes" id="UP001178461">
    <property type="component" value="Chromosome 4"/>
</dbReference>
<protein>
    <submittedName>
        <fullName evidence="2">Uncharacterized protein</fullName>
    </submittedName>
</protein>
<keyword evidence="3" id="KW-1185">Reference proteome</keyword>
<proteinExistence type="predicted"/>
<dbReference type="EMBL" id="OX395129">
    <property type="protein sequence ID" value="CAI5772767.1"/>
    <property type="molecule type" value="Genomic_DNA"/>
</dbReference>
<reference evidence="2" key="1">
    <citation type="submission" date="2022-12" db="EMBL/GenBank/DDBJ databases">
        <authorList>
            <person name="Alioto T."/>
            <person name="Alioto T."/>
            <person name="Gomez Garrido J."/>
        </authorList>
    </citation>
    <scope>NUCLEOTIDE SEQUENCE</scope>
</reference>
<organism evidence="2 3">
    <name type="scientific">Podarcis lilfordi</name>
    <name type="common">Lilford's wall lizard</name>
    <dbReference type="NCBI Taxonomy" id="74358"/>
    <lineage>
        <taxon>Eukaryota</taxon>
        <taxon>Metazoa</taxon>
        <taxon>Chordata</taxon>
        <taxon>Craniata</taxon>
        <taxon>Vertebrata</taxon>
        <taxon>Euteleostomi</taxon>
        <taxon>Lepidosauria</taxon>
        <taxon>Squamata</taxon>
        <taxon>Bifurcata</taxon>
        <taxon>Unidentata</taxon>
        <taxon>Episquamata</taxon>
        <taxon>Laterata</taxon>
        <taxon>Lacertibaenia</taxon>
        <taxon>Lacertidae</taxon>
        <taxon>Podarcis</taxon>
    </lineage>
</organism>
<name>A0AA35K8I1_9SAUR</name>
<gene>
    <name evidence="2" type="ORF">PODLI_1B028157</name>
</gene>
<feature type="compositionally biased region" description="Polar residues" evidence="1">
    <location>
        <begin position="1"/>
        <end position="11"/>
    </location>
</feature>